<keyword evidence="1" id="KW-0732">Signal</keyword>
<proteinExistence type="predicted"/>
<comment type="caution">
    <text evidence="2">The sequence shown here is derived from an EMBL/GenBank/DDBJ whole genome shotgun (WGS) entry which is preliminary data.</text>
</comment>
<feature type="chain" id="PRO_5042483514" description="Pilus assembly protein" evidence="1">
    <location>
        <begin position="23"/>
        <end position="164"/>
    </location>
</feature>
<name>A0AAI9H3F3_ECOLX</name>
<dbReference type="AlphaFoldDB" id="A0AAI9H3F3"/>
<evidence type="ECO:0000313" key="2">
    <source>
        <dbReference type="EMBL" id="EMM0028534.1"/>
    </source>
</evidence>
<organism evidence="2">
    <name type="scientific">Escherichia coli</name>
    <dbReference type="NCBI Taxonomy" id="562"/>
    <lineage>
        <taxon>Bacteria</taxon>
        <taxon>Pseudomonadati</taxon>
        <taxon>Pseudomonadota</taxon>
        <taxon>Gammaproteobacteria</taxon>
        <taxon>Enterobacterales</taxon>
        <taxon>Enterobacteriaceae</taxon>
        <taxon>Escherichia</taxon>
    </lineage>
</organism>
<gene>
    <name evidence="2" type="ORF">P6223_005223</name>
</gene>
<evidence type="ECO:0008006" key="3">
    <source>
        <dbReference type="Google" id="ProtNLM"/>
    </source>
</evidence>
<reference evidence="2" key="1">
    <citation type="submission" date="2024-02" db="EMBL/GenBank/DDBJ databases">
        <authorList>
            <consortium name="Clinical and Environmental Microbiology Branch: Whole genome sequencing antimicrobial resistance pathogens in the healthcare setting"/>
        </authorList>
    </citation>
    <scope>NUCLEOTIDE SEQUENCE</scope>
    <source>
        <strain evidence="2">2023CK-00345</strain>
    </source>
</reference>
<dbReference type="EMBL" id="ABLFQU030000090">
    <property type="protein sequence ID" value="EMM0028534.1"/>
    <property type="molecule type" value="Genomic_DNA"/>
</dbReference>
<dbReference type="RefSeq" id="WP_001371524.1">
    <property type="nucleotide sequence ID" value="NZ_BFNV01000208.1"/>
</dbReference>
<evidence type="ECO:0000256" key="1">
    <source>
        <dbReference type="SAM" id="SignalP"/>
    </source>
</evidence>
<protein>
    <recommendedName>
        <fullName evidence="3">Pilus assembly protein</fullName>
    </recommendedName>
</protein>
<dbReference type="PROSITE" id="PS51257">
    <property type="entry name" value="PROKAR_LIPOPROTEIN"/>
    <property type="match status" value="1"/>
</dbReference>
<sequence length="164" mass="18817">MKRIIRAEILFFAAFFAFSCQAARSPFQVDRMRESAPVQISQQDVHVQGNFQELQPLDRNQKDPRWQYIDPLSVYMRTVWPDNIRTIRAAVNYLLEPTGYRLVTSHPAPREASLLVDKPLPPIARMQRTMPVVDALQLLVGLDNYVVIDRAHRLVSFQKNGGGV</sequence>
<accession>A0AAI9H3F3</accession>
<feature type="signal peptide" evidence="1">
    <location>
        <begin position="1"/>
        <end position="22"/>
    </location>
</feature>